<dbReference type="OrthoDB" id="9778875at2"/>
<feature type="transmembrane region" description="Helical" evidence="5">
    <location>
        <begin position="218"/>
        <end position="237"/>
    </location>
</feature>
<gene>
    <name evidence="7" type="ORF">E1262_27710</name>
</gene>
<comment type="subcellular location">
    <subcellularLocation>
        <location evidence="1">Cell membrane</location>
        <topology evidence="1">Multi-pass membrane protein</topology>
    </subcellularLocation>
</comment>
<proteinExistence type="predicted"/>
<name>A0A4R5A126_9ACTN</name>
<evidence type="ECO:0000256" key="5">
    <source>
        <dbReference type="SAM" id="Phobius"/>
    </source>
</evidence>
<dbReference type="Pfam" id="PF07690">
    <property type="entry name" value="MFS_1"/>
    <property type="match status" value="1"/>
</dbReference>
<feature type="transmembrane region" description="Helical" evidence="5">
    <location>
        <begin position="308"/>
        <end position="326"/>
    </location>
</feature>
<dbReference type="Gene3D" id="1.20.1250.20">
    <property type="entry name" value="MFS general substrate transporter like domains"/>
    <property type="match status" value="2"/>
</dbReference>
<evidence type="ECO:0000256" key="3">
    <source>
        <dbReference type="ARBA" id="ARBA00022989"/>
    </source>
</evidence>
<dbReference type="PROSITE" id="PS50850">
    <property type="entry name" value="MFS"/>
    <property type="match status" value="1"/>
</dbReference>
<feature type="transmembrane region" description="Helical" evidence="5">
    <location>
        <begin position="373"/>
        <end position="395"/>
    </location>
</feature>
<organism evidence="7 8">
    <name type="scientific">Jiangella aurantiaca</name>
    <dbReference type="NCBI Taxonomy" id="2530373"/>
    <lineage>
        <taxon>Bacteria</taxon>
        <taxon>Bacillati</taxon>
        <taxon>Actinomycetota</taxon>
        <taxon>Actinomycetes</taxon>
        <taxon>Jiangellales</taxon>
        <taxon>Jiangellaceae</taxon>
        <taxon>Jiangella</taxon>
    </lineage>
</organism>
<evidence type="ECO:0000256" key="4">
    <source>
        <dbReference type="ARBA" id="ARBA00023136"/>
    </source>
</evidence>
<dbReference type="PANTHER" id="PTHR23501">
    <property type="entry name" value="MAJOR FACILITATOR SUPERFAMILY"/>
    <property type="match status" value="1"/>
</dbReference>
<evidence type="ECO:0000259" key="6">
    <source>
        <dbReference type="PROSITE" id="PS50850"/>
    </source>
</evidence>
<keyword evidence="4 5" id="KW-0472">Membrane</keyword>
<dbReference type="Proteomes" id="UP000295217">
    <property type="component" value="Unassembled WGS sequence"/>
</dbReference>
<feature type="transmembrane region" description="Helical" evidence="5">
    <location>
        <begin position="134"/>
        <end position="155"/>
    </location>
</feature>
<dbReference type="SUPFAM" id="SSF103473">
    <property type="entry name" value="MFS general substrate transporter"/>
    <property type="match status" value="1"/>
</dbReference>
<evidence type="ECO:0000313" key="7">
    <source>
        <dbReference type="EMBL" id="TDD64600.1"/>
    </source>
</evidence>
<dbReference type="InterPro" id="IPR020846">
    <property type="entry name" value="MFS_dom"/>
</dbReference>
<evidence type="ECO:0000256" key="2">
    <source>
        <dbReference type="ARBA" id="ARBA00022692"/>
    </source>
</evidence>
<feature type="transmembrane region" description="Helical" evidence="5">
    <location>
        <begin position="407"/>
        <end position="425"/>
    </location>
</feature>
<dbReference type="InterPro" id="IPR036259">
    <property type="entry name" value="MFS_trans_sf"/>
</dbReference>
<feature type="transmembrane region" description="Helical" evidence="5">
    <location>
        <begin position="249"/>
        <end position="271"/>
    </location>
</feature>
<comment type="caution">
    <text evidence="7">The sequence shown here is derived from an EMBL/GenBank/DDBJ whole genome shotgun (WGS) entry which is preliminary data.</text>
</comment>
<dbReference type="GO" id="GO:0005886">
    <property type="term" value="C:plasma membrane"/>
    <property type="evidence" value="ECO:0007669"/>
    <property type="project" value="UniProtKB-SubCell"/>
</dbReference>
<reference evidence="7 8" key="1">
    <citation type="submission" date="2019-02" db="EMBL/GenBank/DDBJ databases">
        <title>Draft genome sequences of novel Actinobacteria.</title>
        <authorList>
            <person name="Sahin N."/>
            <person name="Ay H."/>
            <person name="Saygin H."/>
        </authorList>
    </citation>
    <scope>NUCLEOTIDE SEQUENCE [LARGE SCALE GENOMIC DNA]</scope>
    <source>
        <strain evidence="7 8">8K307</strain>
    </source>
</reference>
<dbReference type="AlphaFoldDB" id="A0A4R5A126"/>
<evidence type="ECO:0000313" key="8">
    <source>
        <dbReference type="Proteomes" id="UP000295217"/>
    </source>
</evidence>
<accession>A0A4R5A126</accession>
<dbReference type="EMBL" id="SMLB01000065">
    <property type="protein sequence ID" value="TDD64600.1"/>
    <property type="molecule type" value="Genomic_DNA"/>
</dbReference>
<dbReference type="GO" id="GO:0022857">
    <property type="term" value="F:transmembrane transporter activity"/>
    <property type="evidence" value="ECO:0007669"/>
    <property type="project" value="InterPro"/>
</dbReference>
<keyword evidence="3 5" id="KW-1133">Transmembrane helix</keyword>
<keyword evidence="2 5" id="KW-0812">Transmembrane</keyword>
<dbReference type="RefSeq" id="WP_132107586.1">
    <property type="nucleotide sequence ID" value="NZ_SMLB01000065.1"/>
</dbReference>
<evidence type="ECO:0000256" key="1">
    <source>
        <dbReference type="ARBA" id="ARBA00004651"/>
    </source>
</evidence>
<feature type="transmembrane region" description="Helical" evidence="5">
    <location>
        <begin position="332"/>
        <end position="352"/>
    </location>
</feature>
<dbReference type="InterPro" id="IPR011701">
    <property type="entry name" value="MFS"/>
</dbReference>
<feature type="transmembrane region" description="Helical" evidence="5">
    <location>
        <begin position="76"/>
        <end position="98"/>
    </location>
</feature>
<feature type="transmembrane region" description="Helical" evidence="5">
    <location>
        <begin position="12"/>
        <end position="35"/>
    </location>
</feature>
<keyword evidence="8" id="KW-1185">Reference proteome</keyword>
<sequence length="433" mass="42669">MSRKVDDRRLAVGIVALEFAAAVSTFVASTLLPIIAADLGARDRLGLLIAGGTLGLFVAMPLAGTVLRRLGAGRTLALGTVFYVGGLVVAATAQHAWVFALGQFTAGAAGGLLAVFGISVAIRRLSVRLRLKVVAASSAMWILPAMVGPAATLALEHVAGWRWALLAPVPVVLAGRFLVVSAVRGEAAPSGDGRHLRPAGLLVPAGAAAVVLADGVWLAAAAGALAAVAGTVVLLPAGTARLRRGAPAALAAMTLFGAGYGGADSLITVLLTDEYGVGPARAAVVLSAAPIAWALTSLLVTRAAPERQVPAAGLALTAAAAAVLAAGPREFAAALVAWTVGGAGVGLAYPGLYLRSTTPPASLAPAAPRREALAAELATAVITAEAIGGLLGRAGGGALASLDDGAPVAYGAFAITLALGALAATRSRAPLCP</sequence>
<feature type="transmembrane region" description="Helical" evidence="5">
    <location>
        <begin position="47"/>
        <end position="67"/>
    </location>
</feature>
<dbReference type="PANTHER" id="PTHR23501:SF154">
    <property type="entry name" value="MULTIDRUG-EFFLUX TRANSPORTER RV1634-RELATED"/>
    <property type="match status" value="1"/>
</dbReference>
<feature type="domain" description="Major facilitator superfamily (MFS) profile" evidence="6">
    <location>
        <begin position="10"/>
        <end position="433"/>
    </location>
</feature>
<feature type="transmembrane region" description="Helical" evidence="5">
    <location>
        <begin position="104"/>
        <end position="122"/>
    </location>
</feature>
<feature type="transmembrane region" description="Helical" evidence="5">
    <location>
        <begin position="283"/>
        <end position="301"/>
    </location>
</feature>
<protein>
    <submittedName>
        <fullName evidence="7">MFS transporter</fullName>
    </submittedName>
</protein>